<dbReference type="InterPro" id="IPR032514">
    <property type="entry name" value="GtaA_central"/>
</dbReference>
<dbReference type="AlphaFoldDB" id="A0A9D1MER1"/>
<organism evidence="2 3">
    <name type="scientific">Candidatus Scatosoma pullistercoris</name>
    <dbReference type="NCBI Taxonomy" id="2840934"/>
    <lineage>
        <taxon>Bacteria</taxon>
        <taxon>Bacillati</taxon>
        <taxon>Bacillota</taxon>
        <taxon>Clostridia</taxon>
        <taxon>Candidatus Scatosoma</taxon>
    </lineage>
</organism>
<gene>
    <name evidence="2" type="ORF">IAC57_02355</name>
</gene>
<comment type="caution">
    <text evidence="2">The sequence shown here is derived from an EMBL/GenBank/DDBJ whole genome shotgun (WGS) entry which is preliminary data.</text>
</comment>
<dbReference type="EMBL" id="DVMZ01000064">
    <property type="protein sequence ID" value="HIU58922.1"/>
    <property type="molecule type" value="Genomic_DNA"/>
</dbReference>
<proteinExistence type="predicted"/>
<dbReference type="Pfam" id="PF16335">
    <property type="entry name" value="GtaA_6_Hairpin"/>
    <property type="match status" value="1"/>
</dbReference>
<dbReference type="Proteomes" id="UP000824081">
    <property type="component" value="Unassembled WGS sequence"/>
</dbReference>
<feature type="domain" description="Glutaminase A central" evidence="1">
    <location>
        <begin position="1"/>
        <end position="316"/>
    </location>
</feature>
<reference evidence="2" key="2">
    <citation type="journal article" date="2021" name="PeerJ">
        <title>Extensive microbial diversity within the chicken gut microbiome revealed by metagenomics and culture.</title>
        <authorList>
            <person name="Gilroy R."/>
            <person name="Ravi A."/>
            <person name="Getino M."/>
            <person name="Pursley I."/>
            <person name="Horton D.L."/>
            <person name="Alikhan N.F."/>
            <person name="Baker D."/>
            <person name="Gharbi K."/>
            <person name="Hall N."/>
            <person name="Watson M."/>
            <person name="Adriaenssens E.M."/>
            <person name="Foster-Nyarko E."/>
            <person name="Jarju S."/>
            <person name="Secka A."/>
            <person name="Antonio M."/>
            <person name="Oren A."/>
            <person name="Chaudhuri R.R."/>
            <person name="La Ragione R."/>
            <person name="Hildebrand F."/>
            <person name="Pallen M.J."/>
        </authorList>
    </citation>
    <scope>NUCLEOTIDE SEQUENCE</scope>
    <source>
        <strain evidence="2">11687</strain>
    </source>
</reference>
<dbReference type="InterPro" id="IPR052743">
    <property type="entry name" value="Glutaminase_GtaA"/>
</dbReference>
<dbReference type="PANTHER" id="PTHR31987:SF1">
    <property type="entry name" value="GLUTAMINASE A"/>
    <property type="match status" value="1"/>
</dbReference>
<evidence type="ECO:0000313" key="3">
    <source>
        <dbReference type="Proteomes" id="UP000824081"/>
    </source>
</evidence>
<evidence type="ECO:0000259" key="1">
    <source>
        <dbReference type="Pfam" id="PF16335"/>
    </source>
</evidence>
<feature type="non-terminal residue" evidence="2">
    <location>
        <position position="1"/>
    </location>
</feature>
<dbReference type="PANTHER" id="PTHR31987">
    <property type="entry name" value="GLUTAMINASE A-RELATED"/>
    <property type="match status" value="1"/>
</dbReference>
<evidence type="ECO:0000313" key="2">
    <source>
        <dbReference type="EMBL" id="HIU58922.1"/>
    </source>
</evidence>
<reference evidence="2" key="1">
    <citation type="submission" date="2020-10" db="EMBL/GenBank/DDBJ databases">
        <authorList>
            <person name="Gilroy R."/>
        </authorList>
    </citation>
    <scope>NUCLEOTIDE SEQUENCE</scope>
    <source>
        <strain evidence="2">11687</strain>
    </source>
</reference>
<name>A0A9D1MER1_9FIRM</name>
<accession>A0A9D1MER1</accession>
<protein>
    <submittedName>
        <fullName evidence="2">DUF1793 domain-containing protein</fullName>
    </submittedName>
</protein>
<sequence>ELVKGMMRPILKFAKMPVWTYDFAPHDAGTYPSCCGQVYGLNESPSRFHGDYTKKDWPETHFPIYLLPANFDAYDLNMQMPVEECANMLVMFLACYRADGQIGFFDEEYPLAEKWVKYLAEFGLRPENQLCTDDFAGHLKNNINLAIKATVGIAAYAELVTASGRIREGKEYREIAEKFAAEIVGFSEKYGHLPITWDSDGNTFSLKYNLAFDKLLSLGLFPQSLLEKETDFYLGKFARFGVPLDSRKEYTKSDWELWAASLTDDPVKKKKFVSALDEFLQGSPDRVPFADWYETETGEYHYFRARSVQGGCFILLLENKLSGKKAGR</sequence>